<dbReference type="Proteomes" id="UP000199467">
    <property type="component" value="Unassembled WGS sequence"/>
</dbReference>
<name>A0A1G6P2U9_9GAMM</name>
<accession>A0A1G6P2U9</accession>
<gene>
    <name evidence="1" type="ORF">SAMN05216576_10652</name>
</gene>
<sequence>MIITPALVRPVANYVARPKVSLHFRLLREGEVTTAEKFLRLYRGLDTLAELAQVFWAENGDGEFSQPILIDLETLQSIEWIAIGRDDAPPRRVRASYLTLTTGGLYTFNITSGDGGQAGDPAQVEARVRVERVPASREVVMLERPPDGEWRLAGYGPTPGGSGEIDLRVVGGDVYALAVDDYGVQFVADLAVQVGQRIRPTQYSGWVYEITEAGQLPSAEPEWWAAVGENPSRPLGTARAVAVRYFQPIAHGPIPVEVI</sequence>
<evidence type="ECO:0000313" key="1">
    <source>
        <dbReference type="EMBL" id="SDC73924.1"/>
    </source>
</evidence>
<dbReference type="EMBL" id="FMZQ01000006">
    <property type="protein sequence ID" value="SDC73924.1"/>
    <property type="molecule type" value="Genomic_DNA"/>
</dbReference>
<evidence type="ECO:0000313" key="2">
    <source>
        <dbReference type="Proteomes" id="UP000199467"/>
    </source>
</evidence>
<proteinExistence type="predicted"/>
<keyword evidence="2" id="KW-1185">Reference proteome</keyword>
<dbReference type="AlphaFoldDB" id="A0A1G6P2U9"/>
<protein>
    <submittedName>
        <fullName evidence="1">Uncharacterized protein</fullName>
    </submittedName>
</protein>
<reference evidence="2" key="1">
    <citation type="submission" date="2016-10" db="EMBL/GenBank/DDBJ databases">
        <authorList>
            <person name="Varghese N."/>
            <person name="Submissions S."/>
        </authorList>
    </citation>
    <scope>NUCLEOTIDE SEQUENCE [LARGE SCALE GENOMIC DNA]</scope>
    <source>
        <strain evidence="2">DSM 26382</strain>
    </source>
</reference>
<organism evidence="1 2">
    <name type="scientific">Ectopseudomonas chengduensis</name>
    <dbReference type="NCBI Taxonomy" id="489632"/>
    <lineage>
        <taxon>Bacteria</taxon>
        <taxon>Pseudomonadati</taxon>
        <taxon>Pseudomonadota</taxon>
        <taxon>Gammaproteobacteria</taxon>
        <taxon>Pseudomonadales</taxon>
        <taxon>Pseudomonadaceae</taxon>
        <taxon>Ectopseudomonas</taxon>
    </lineage>
</organism>